<organism evidence="1 2">
    <name type="scientific">Thiobacillus denitrificans</name>
    <dbReference type="NCBI Taxonomy" id="36861"/>
    <lineage>
        <taxon>Bacteria</taxon>
        <taxon>Pseudomonadati</taxon>
        <taxon>Pseudomonadota</taxon>
        <taxon>Betaproteobacteria</taxon>
        <taxon>Nitrosomonadales</taxon>
        <taxon>Thiobacillaceae</taxon>
        <taxon>Thiobacillus</taxon>
    </lineage>
</organism>
<dbReference type="OrthoDB" id="9796786at2"/>
<sequence>MNIKIIKNAKDYADAMTRLSALMTLDPAAGSGKEDELELLALVIADYEHKIVPPAEPDPVEAILFRMDQAGLGRKDLISYIGSASKVSEVLSRKRPLSLAMIRRLHDGLGIPADILIGGDKPQELMNAPDADYTRFPLKEMLERGYFGDFKGNAARLKDYAEDLMRSFLKELSPAQAQPALLRAPLHQRGERQADGEALLAWRLCVLKKARSMALAHDYEKGIVTTRWLKDLAKLSAFNEGPRLAREYLANAGIALVIEPHFKGTYLDGAAMLDQGRPIVALTLRHDRLDNFWFALLHELAHVSKHLDDAHPFFADDLDSPDEQDRKEKEADEMATHALIPPDVWGKAMVRESLSPKDAQTFARQLGINPAIVAGRVRHETGNYRLLARMLGQGDPSRFLA</sequence>
<keyword evidence="2" id="KW-1185">Reference proteome</keyword>
<dbReference type="EMBL" id="LDUG01000018">
    <property type="protein sequence ID" value="KVW97119.1"/>
    <property type="molecule type" value="Genomic_DNA"/>
</dbReference>
<gene>
    <name evidence="1" type="ORF">ABW22_06710</name>
</gene>
<dbReference type="PANTHER" id="PTHR40455">
    <property type="entry name" value="ANTITOXIN HIGA"/>
    <property type="match status" value="1"/>
</dbReference>
<dbReference type="GO" id="GO:0006355">
    <property type="term" value="P:regulation of DNA-templated transcription"/>
    <property type="evidence" value="ECO:0007669"/>
    <property type="project" value="InterPro"/>
</dbReference>
<dbReference type="RefSeq" id="WP_059753749.1">
    <property type="nucleotide sequence ID" value="NZ_LDUG01000018.1"/>
</dbReference>
<accession>A0A106BR65</accession>
<name>A0A106BR65_THIDE</name>
<dbReference type="GO" id="GO:0001046">
    <property type="term" value="F:core promoter sequence-specific DNA binding"/>
    <property type="evidence" value="ECO:0007669"/>
    <property type="project" value="TreeGrafter"/>
</dbReference>
<dbReference type="PATRIC" id="fig|36861.3.peg.816"/>
<dbReference type="PANTHER" id="PTHR40455:SF1">
    <property type="entry name" value="ANTITOXIN HIGA"/>
    <property type="match status" value="1"/>
</dbReference>
<dbReference type="AlphaFoldDB" id="A0A106BR65"/>
<reference evidence="1 2" key="1">
    <citation type="journal article" date="2015" name="Appl. Environ. Microbiol.">
        <title>Aerobic and Anaerobic Thiosulfate Oxidation by a Cold-Adapted, Subglacial Chemoautotroph.</title>
        <authorList>
            <person name="Harrold Z.R."/>
            <person name="Skidmore M.L."/>
            <person name="Hamilton T.L."/>
            <person name="Desch L."/>
            <person name="Amada K."/>
            <person name="van Gelder W."/>
            <person name="Glover K."/>
            <person name="Roden E.E."/>
            <person name="Boyd E.S."/>
        </authorList>
    </citation>
    <scope>NUCLEOTIDE SEQUENCE [LARGE SCALE GENOMIC DNA]</scope>
    <source>
        <strain evidence="1 2">RG</strain>
    </source>
</reference>
<dbReference type="InterPro" id="IPR039060">
    <property type="entry name" value="Antitox_HigA"/>
</dbReference>
<comment type="caution">
    <text evidence="1">The sequence shown here is derived from an EMBL/GenBank/DDBJ whole genome shotgun (WGS) entry which is preliminary data.</text>
</comment>
<evidence type="ECO:0000313" key="1">
    <source>
        <dbReference type="EMBL" id="KVW97119.1"/>
    </source>
</evidence>
<dbReference type="Proteomes" id="UP000064243">
    <property type="component" value="Unassembled WGS sequence"/>
</dbReference>
<protein>
    <submittedName>
        <fullName evidence="1">Transcriptional regulator</fullName>
    </submittedName>
</protein>
<evidence type="ECO:0000313" key="2">
    <source>
        <dbReference type="Proteomes" id="UP000064243"/>
    </source>
</evidence>
<proteinExistence type="predicted"/>